<dbReference type="InterPro" id="IPR047246">
    <property type="entry name" value="ThrRS_anticodon"/>
</dbReference>
<evidence type="ECO:0000256" key="7">
    <source>
        <dbReference type="ARBA" id="ARBA00022833"/>
    </source>
</evidence>
<keyword evidence="8 13" id="KW-0067">ATP-binding</keyword>
<dbReference type="SMART" id="SM00863">
    <property type="entry name" value="tRNA_SAD"/>
    <property type="match status" value="1"/>
</dbReference>
<dbReference type="InterPro" id="IPR004154">
    <property type="entry name" value="Anticodon-bd"/>
</dbReference>
<dbReference type="SUPFAM" id="SSF52954">
    <property type="entry name" value="Class II aaRS ABD-related"/>
    <property type="match status" value="1"/>
</dbReference>
<protein>
    <recommendedName>
        <fullName evidence="13">Threonine--tRNA ligase</fullName>
        <ecNumber evidence="13">6.1.1.3</ecNumber>
    </recommendedName>
    <alternativeName>
        <fullName evidence="13">Threonyl-tRNA synthetase</fullName>
        <shortName evidence="13">ThrRS</shortName>
    </alternativeName>
</protein>
<comment type="subunit">
    <text evidence="13">Homodimer.</text>
</comment>
<evidence type="ECO:0000256" key="6">
    <source>
        <dbReference type="ARBA" id="ARBA00022741"/>
    </source>
</evidence>
<dbReference type="Pfam" id="PF03129">
    <property type="entry name" value="HGTP_anticodon"/>
    <property type="match status" value="1"/>
</dbReference>
<dbReference type="Gene3D" id="3.30.930.10">
    <property type="entry name" value="Bira Bifunctional Protein, Domain 2"/>
    <property type="match status" value="1"/>
</dbReference>
<keyword evidence="11 13" id="KW-0030">Aminoacyl-tRNA synthetase</keyword>
<proteinExistence type="inferred from homology"/>
<comment type="caution">
    <text evidence="15">The sequence shown here is derived from an EMBL/GenBank/DDBJ whole genome shotgun (WGS) entry which is preliminary data.</text>
</comment>
<dbReference type="InterPro" id="IPR033728">
    <property type="entry name" value="ThrRS_core"/>
</dbReference>
<dbReference type="FunFam" id="3.30.980.10:FF:000005">
    <property type="entry name" value="Threonyl-tRNA synthetase, mitochondrial"/>
    <property type="match status" value="1"/>
</dbReference>
<dbReference type="Proteomes" id="UP000229699">
    <property type="component" value="Unassembled WGS sequence"/>
</dbReference>
<dbReference type="GO" id="GO:0006435">
    <property type="term" value="P:threonyl-tRNA aminoacylation"/>
    <property type="evidence" value="ECO:0007669"/>
    <property type="project" value="UniProtKB-UniRule"/>
</dbReference>
<evidence type="ECO:0000313" key="15">
    <source>
        <dbReference type="EMBL" id="PIP63748.1"/>
    </source>
</evidence>
<dbReference type="GO" id="GO:0005524">
    <property type="term" value="F:ATP binding"/>
    <property type="evidence" value="ECO:0007669"/>
    <property type="project" value="UniProtKB-UniRule"/>
</dbReference>
<evidence type="ECO:0000256" key="4">
    <source>
        <dbReference type="ARBA" id="ARBA00022598"/>
    </source>
</evidence>
<evidence type="ECO:0000259" key="14">
    <source>
        <dbReference type="PROSITE" id="PS50862"/>
    </source>
</evidence>
<dbReference type="GO" id="GO:0004829">
    <property type="term" value="F:threonine-tRNA ligase activity"/>
    <property type="evidence" value="ECO:0007669"/>
    <property type="project" value="UniProtKB-UniRule"/>
</dbReference>
<evidence type="ECO:0000256" key="2">
    <source>
        <dbReference type="ARBA" id="ARBA00022490"/>
    </source>
</evidence>
<dbReference type="FunFam" id="3.30.930.10:FF:000002">
    <property type="entry name" value="Threonine--tRNA ligase"/>
    <property type="match status" value="1"/>
</dbReference>
<accession>A0A2H0C346</accession>
<dbReference type="Gene3D" id="3.30.54.20">
    <property type="match status" value="1"/>
</dbReference>
<evidence type="ECO:0000256" key="8">
    <source>
        <dbReference type="ARBA" id="ARBA00022840"/>
    </source>
</evidence>
<feature type="binding site" evidence="13">
    <location>
        <position position="455"/>
    </location>
    <ligand>
        <name>Zn(2+)</name>
        <dbReference type="ChEBI" id="CHEBI:29105"/>
        <note>catalytic</note>
    </ligand>
</feature>
<dbReference type="CDD" id="cd00860">
    <property type="entry name" value="ThrRS_anticodon"/>
    <property type="match status" value="1"/>
</dbReference>
<dbReference type="Gene3D" id="3.30.980.10">
    <property type="entry name" value="Threonyl-trna Synthetase, Chain A, domain 2"/>
    <property type="match status" value="1"/>
</dbReference>
<keyword evidence="3 13" id="KW-0820">tRNA-binding</keyword>
<keyword evidence="2 13" id="KW-0963">Cytoplasm</keyword>
<name>A0A2H0C346_9BACT</name>
<keyword evidence="9 13" id="KW-0694">RNA-binding</keyword>
<dbReference type="SUPFAM" id="SSF55681">
    <property type="entry name" value="Class II aaRS and biotin synthetases"/>
    <property type="match status" value="1"/>
</dbReference>
<dbReference type="EMBL" id="PCTC01000017">
    <property type="protein sequence ID" value="PIP63748.1"/>
    <property type="molecule type" value="Genomic_DNA"/>
</dbReference>
<evidence type="ECO:0000313" key="16">
    <source>
        <dbReference type="Proteomes" id="UP000229699"/>
    </source>
</evidence>
<dbReference type="GO" id="GO:0005737">
    <property type="term" value="C:cytoplasm"/>
    <property type="evidence" value="ECO:0007669"/>
    <property type="project" value="UniProtKB-SubCell"/>
</dbReference>
<dbReference type="InterPro" id="IPR045864">
    <property type="entry name" value="aa-tRNA-synth_II/BPL/LPL"/>
</dbReference>
<keyword evidence="10 13" id="KW-0648">Protein biosynthesis</keyword>
<comment type="cofactor">
    <cofactor evidence="13">
        <name>Zn(2+)</name>
        <dbReference type="ChEBI" id="CHEBI:29105"/>
    </cofactor>
    <text evidence="13">Binds 1 zinc ion per subunit.</text>
</comment>
<dbReference type="EC" id="6.1.1.3" evidence="13"/>
<dbReference type="GO" id="GO:0000049">
    <property type="term" value="F:tRNA binding"/>
    <property type="evidence" value="ECO:0007669"/>
    <property type="project" value="UniProtKB-KW"/>
</dbReference>
<evidence type="ECO:0000256" key="9">
    <source>
        <dbReference type="ARBA" id="ARBA00022884"/>
    </source>
</evidence>
<dbReference type="Pfam" id="PF00587">
    <property type="entry name" value="tRNA-synt_2b"/>
    <property type="match status" value="1"/>
</dbReference>
<keyword evidence="7 13" id="KW-0862">Zinc</keyword>
<dbReference type="InterPro" id="IPR012947">
    <property type="entry name" value="tRNA_SAD"/>
</dbReference>
<comment type="caution">
    <text evidence="13">Lacks conserved residue(s) required for the propagation of feature annotation.</text>
</comment>
<dbReference type="PANTHER" id="PTHR11451:SF44">
    <property type="entry name" value="THREONINE--TRNA LIGASE, CHLOROPLASTIC_MITOCHONDRIAL 2"/>
    <property type="match status" value="1"/>
</dbReference>
<comment type="subcellular location">
    <subcellularLocation>
        <location evidence="13">Cytoplasm</location>
    </subcellularLocation>
</comment>
<dbReference type="GO" id="GO:0046872">
    <property type="term" value="F:metal ion binding"/>
    <property type="evidence" value="ECO:0007669"/>
    <property type="project" value="UniProtKB-KW"/>
</dbReference>
<evidence type="ECO:0000256" key="12">
    <source>
        <dbReference type="ARBA" id="ARBA00049515"/>
    </source>
</evidence>
<dbReference type="InterPro" id="IPR006195">
    <property type="entry name" value="aa-tRNA-synth_II"/>
</dbReference>
<dbReference type="PANTHER" id="PTHR11451">
    <property type="entry name" value="THREONINE-TRNA LIGASE"/>
    <property type="match status" value="1"/>
</dbReference>
<dbReference type="Gene3D" id="3.40.50.800">
    <property type="entry name" value="Anticodon-binding domain"/>
    <property type="match status" value="1"/>
</dbReference>
<sequence length="590" mass="68875">MEKNNLDSLRHSCAHLLAKSVLEIWPGSHNAIGPAIENGFYQDFDMGEVKLTEDSLSRIEQKMREIVKTWKNFEIKEVSLDEAKKLFKHNPYKVELAEEFAGEGKKLTTNNPGNFLDLCKMGHVDNPKENLKHFKLLSIAGAYWRGNEKNKMLTRIYGIVFPSKEELDKYLWQQEEGKKRDHKKLGKALGLYLIDEKVGQGLIIWKPNGAIIRRQMEEFIMKEQLKRRYKIVYSPHIGKKQLWVTSGHWDLYRDKMYSPMKIDDVEYMVKPMNCPMHMMVYQSDPHSYRDLPLRISENASVYRYEQAGELSGMARGRHFTQDDSHIFCTEEQVTSEFINVMDYAFYFLKAFGIKDYYMQLSVRDLEKKDKYLGSDEVWENAENKIKEAVKTKKVPFKIKEGEAAFYGPKLDFMIKDALGREWQCGTIQIDFSLPERFKLEYIDEKGKIKRPVVIHRAIAGSLERFFAILVEHYAGAFPLWLSPVQVAILPISEKFLEPAQKVKDELEKNNIRVELNADNKSLGGKIRQSTLQKVPFMIIIGEKEVQRSKIKDQKEEELFITIRTREGKDLGMMEVKKFIDQIKSQIENFS</sequence>
<evidence type="ECO:0000256" key="10">
    <source>
        <dbReference type="ARBA" id="ARBA00022917"/>
    </source>
</evidence>
<comment type="similarity">
    <text evidence="1 13">Belongs to the class-II aminoacyl-tRNA synthetase family.</text>
</comment>
<evidence type="ECO:0000256" key="13">
    <source>
        <dbReference type="HAMAP-Rule" id="MF_00184"/>
    </source>
</evidence>
<reference evidence="15 16" key="1">
    <citation type="submission" date="2017-09" db="EMBL/GenBank/DDBJ databases">
        <title>Depth-based differentiation of microbial function through sediment-hosted aquifers and enrichment of novel symbionts in the deep terrestrial subsurface.</title>
        <authorList>
            <person name="Probst A.J."/>
            <person name="Ladd B."/>
            <person name="Jarett J.K."/>
            <person name="Geller-Mcgrath D.E."/>
            <person name="Sieber C.M."/>
            <person name="Emerson J.B."/>
            <person name="Anantharaman K."/>
            <person name="Thomas B.C."/>
            <person name="Malmstrom R."/>
            <person name="Stieglmeier M."/>
            <person name="Klingl A."/>
            <person name="Woyke T."/>
            <person name="Ryan C.M."/>
            <person name="Banfield J.F."/>
        </authorList>
    </citation>
    <scope>NUCLEOTIDE SEQUENCE [LARGE SCALE GENOMIC DNA]</scope>
    <source>
        <strain evidence="15">CG22_combo_CG10-13_8_21_14_all_34_12</strain>
    </source>
</reference>
<evidence type="ECO:0000256" key="3">
    <source>
        <dbReference type="ARBA" id="ARBA00022555"/>
    </source>
</evidence>
<feature type="binding site" evidence="13">
    <location>
        <position position="325"/>
    </location>
    <ligand>
        <name>Zn(2+)</name>
        <dbReference type="ChEBI" id="CHEBI:29105"/>
        <note>catalytic</note>
    </ligand>
</feature>
<dbReference type="AlphaFoldDB" id="A0A2H0C346"/>
<dbReference type="PRINTS" id="PR01047">
    <property type="entry name" value="TRNASYNTHTHR"/>
</dbReference>
<feature type="binding site" evidence="13">
    <location>
        <position position="274"/>
    </location>
    <ligand>
        <name>Zn(2+)</name>
        <dbReference type="ChEBI" id="CHEBI:29105"/>
        <note>catalytic</note>
    </ligand>
</feature>
<organism evidence="15 16">
    <name type="scientific">Candidatus Roizmanbacteria bacterium CG22_combo_CG10-13_8_21_14_all_34_12</name>
    <dbReference type="NCBI Taxonomy" id="1974860"/>
    <lineage>
        <taxon>Bacteria</taxon>
        <taxon>Candidatus Roizmaniibacteriota</taxon>
    </lineage>
</organism>
<evidence type="ECO:0000256" key="11">
    <source>
        <dbReference type="ARBA" id="ARBA00023146"/>
    </source>
</evidence>
<comment type="catalytic activity">
    <reaction evidence="12 13">
        <text>tRNA(Thr) + L-threonine + ATP = L-threonyl-tRNA(Thr) + AMP + diphosphate + H(+)</text>
        <dbReference type="Rhea" id="RHEA:24624"/>
        <dbReference type="Rhea" id="RHEA-COMP:9670"/>
        <dbReference type="Rhea" id="RHEA-COMP:9704"/>
        <dbReference type="ChEBI" id="CHEBI:15378"/>
        <dbReference type="ChEBI" id="CHEBI:30616"/>
        <dbReference type="ChEBI" id="CHEBI:33019"/>
        <dbReference type="ChEBI" id="CHEBI:57926"/>
        <dbReference type="ChEBI" id="CHEBI:78442"/>
        <dbReference type="ChEBI" id="CHEBI:78534"/>
        <dbReference type="ChEBI" id="CHEBI:456215"/>
        <dbReference type="EC" id="6.1.1.3"/>
    </reaction>
</comment>
<dbReference type="HAMAP" id="MF_00184">
    <property type="entry name" value="Thr_tRNA_synth"/>
    <property type="match status" value="1"/>
</dbReference>
<gene>
    <name evidence="13" type="primary">thrS</name>
    <name evidence="15" type="ORF">COW97_00810</name>
</gene>
<dbReference type="InterPro" id="IPR002320">
    <property type="entry name" value="Thr-tRNA-ligase_IIa"/>
</dbReference>
<dbReference type="CDD" id="cd00771">
    <property type="entry name" value="ThrRS_core"/>
    <property type="match status" value="1"/>
</dbReference>
<dbReference type="PROSITE" id="PS50862">
    <property type="entry name" value="AA_TRNA_LIGASE_II"/>
    <property type="match status" value="1"/>
</dbReference>
<keyword evidence="4 13" id="KW-0436">Ligase</keyword>
<dbReference type="NCBIfam" id="TIGR00418">
    <property type="entry name" value="thrS"/>
    <property type="match status" value="1"/>
</dbReference>
<dbReference type="InterPro" id="IPR002314">
    <property type="entry name" value="aa-tRNA-synt_IIb"/>
</dbReference>
<evidence type="ECO:0000256" key="1">
    <source>
        <dbReference type="ARBA" id="ARBA00008226"/>
    </source>
</evidence>
<evidence type="ECO:0000256" key="5">
    <source>
        <dbReference type="ARBA" id="ARBA00022723"/>
    </source>
</evidence>
<dbReference type="InterPro" id="IPR036621">
    <property type="entry name" value="Anticodon-bd_dom_sf"/>
</dbReference>
<feature type="domain" description="Aminoacyl-transfer RNA synthetases class-II family profile" evidence="14">
    <location>
        <begin position="181"/>
        <end position="478"/>
    </location>
</feature>
<keyword evidence="6 13" id="KW-0547">Nucleotide-binding</keyword>
<keyword evidence="5 13" id="KW-0479">Metal-binding</keyword>
<dbReference type="InterPro" id="IPR018163">
    <property type="entry name" value="Thr/Ala-tRNA-synth_IIc_edit"/>
</dbReference>
<dbReference type="SUPFAM" id="SSF55186">
    <property type="entry name" value="ThrRS/AlaRS common domain"/>
    <property type="match status" value="1"/>
</dbReference>
<dbReference type="FunFam" id="3.40.50.800:FF:000001">
    <property type="entry name" value="Threonine--tRNA ligase"/>
    <property type="match status" value="1"/>
</dbReference>